<keyword evidence="3" id="KW-1185">Reference proteome</keyword>
<dbReference type="EMBL" id="JAHQIW010000060">
    <property type="protein sequence ID" value="KAJ1345747.1"/>
    <property type="molecule type" value="Genomic_DNA"/>
</dbReference>
<evidence type="ECO:0000313" key="2">
    <source>
        <dbReference type="EMBL" id="KAJ1345747.1"/>
    </source>
</evidence>
<evidence type="ECO:0000256" key="1">
    <source>
        <dbReference type="SAM" id="MobiDB-lite"/>
    </source>
</evidence>
<name>A0AAD5QBS4_PARTN</name>
<accession>A0AAD5QBS4</accession>
<dbReference type="AlphaFoldDB" id="A0AAD5QBS4"/>
<comment type="caution">
    <text evidence="2">The sequence shown here is derived from an EMBL/GenBank/DDBJ whole genome shotgun (WGS) entry which is preliminary data.</text>
</comment>
<evidence type="ECO:0000313" key="3">
    <source>
        <dbReference type="Proteomes" id="UP001196413"/>
    </source>
</evidence>
<reference evidence="2" key="1">
    <citation type="submission" date="2021-06" db="EMBL/GenBank/DDBJ databases">
        <title>Parelaphostrongylus tenuis whole genome reference sequence.</title>
        <authorList>
            <person name="Garwood T.J."/>
            <person name="Larsen P.A."/>
            <person name="Fountain-Jones N.M."/>
            <person name="Garbe J.R."/>
            <person name="Macchietto M.G."/>
            <person name="Kania S.A."/>
            <person name="Gerhold R.W."/>
            <person name="Richards J.E."/>
            <person name="Wolf T.M."/>
        </authorList>
    </citation>
    <scope>NUCLEOTIDE SEQUENCE</scope>
    <source>
        <strain evidence="2">MNPRO001-30</strain>
        <tissue evidence="2">Meninges</tissue>
    </source>
</reference>
<proteinExistence type="predicted"/>
<protein>
    <submittedName>
        <fullName evidence="2">Uncharacterized protein</fullName>
    </submittedName>
</protein>
<dbReference type="Proteomes" id="UP001196413">
    <property type="component" value="Unassembled WGS sequence"/>
</dbReference>
<sequence length="61" mass="6897">MKKFSSSNLKEKLSTSPRGEVRYNPIRKNKMLASHQIADACESQGDFPLYGLISEQLQLLV</sequence>
<feature type="region of interest" description="Disordered" evidence="1">
    <location>
        <begin position="1"/>
        <end position="21"/>
    </location>
</feature>
<organism evidence="2 3">
    <name type="scientific">Parelaphostrongylus tenuis</name>
    <name type="common">Meningeal worm</name>
    <dbReference type="NCBI Taxonomy" id="148309"/>
    <lineage>
        <taxon>Eukaryota</taxon>
        <taxon>Metazoa</taxon>
        <taxon>Ecdysozoa</taxon>
        <taxon>Nematoda</taxon>
        <taxon>Chromadorea</taxon>
        <taxon>Rhabditida</taxon>
        <taxon>Rhabditina</taxon>
        <taxon>Rhabditomorpha</taxon>
        <taxon>Strongyloidea</taxon>
        <taxon>Metastrongylidae</taxon>
        <taxon>Parelaphostrongylus</taxon>
    </lineage>
</organism>
<gene>
    <name evidence="2" type="ORF">KIN20_000349</name>
</gene>